<dbReference type="InterPro" id="IPR046349">
    <property type="entry name" value="C1-like_sf"/>
</dbReference>
<dbReference type="Pfam" id="PF03107">
    <property type="entry name" value="C1_2"/>
    <property type="match status" value="1"/>
</dbReference>
<dbReference type="OrthoDB" id="1480693at2759"/>
<organism evidence="3 4">
    <name type="scientific">Trifolium subterraneum</name>
    <name type="common">Subterranean clover</name>
    <dbReference type="NCBI Taxonomy" id="3900"/>
    <lineage>
        <taxon>Eukaryota</taxon>
        <taxon>Viridiplantae</taxon>
        <taxon>Streptophyta</taxon>
        <taxon>Embryophyta</taxon>
        <taxon>Tracheophyta</taxon>
        <taxon>Spermatophyta</taxon>
        <taxon>Magnoliopsida</taxon>
        <taxon>eudicotyledons</taxon>
        <taxon>Gunneridae</taxon>
        <taxon>Pentapetalae</taxon>
        <taxon>rosids</taxon>
        <taxon>fabids</taxon>
        <taxon>Fabales</taxon>
        <taxon>Fabaceae</taxon>
        <taxon>Papilionoideae</taxon>
        <taxon>50 kb inversion clade</taxon>
        <taxon>NPAAA clade</taxon>
        <taxon>Hologalegina</taxon>
        <taxon>IRL clade</taxon>
        <taxon>Trifolieae</taxon>
        <taxon>Trifolium</taxon>
    </lineage>
</organism>
<evidence type="ECO:0000313" key="4">
    <source>
        <dbReference type="Proteomes" id="UP000242715"/>
    </source>
</evidence>
<accession>A0A2Z6LZI5</accession>
<dbReference type="SUPFAM" id="SSF57889">
    <property type="entry name" value="Cysteine-rich domain"/>
    <property type="match status" value="1"/>
</dbReference>
<dbReference type="Proteomes" id="UP000242715">
    <property type="component" value="Unassembled WGS sequence"/>
</dbReference>
<dbReference type="PANTHER" id="PTHR46477">
    <property type="entry name" value="CYSTEINE/HISTIDINE-RICH C1 DOMAIN FAMILY PROTEIN"/>
    <property type="match status" value="1"/>
</dbReference>
<dbReference type="AlphaFoldDB" id="A0A2Z6LZI5"/>
<keyword evidence="1" id="KW-0677">Repeat</keyword>
<evidence type="ECO:0000256" key="1">
    <source>
        <dbReference type="ARBA" id="ARBA00022737"/>
    </source>
</evidence>
<dbReference type="EMBL" id="DF973176">
    <property type="protein sequence ID" value="GAU17821.1"/>
    <property type="molecule type" value="Genomic_DNA"/>
</dbReference>
<dbReference type="InterPro" id="IPR004146">
    <property type="entry name" value="DC1"/>
</dbReference>
<name>A0A2Z6LZI5_TRISU</name>
<dbReference type="PANTHER" id="PTHR46477:SF15">
    <property type="entry name" value="CYSTEINE_HISTIDINE-RICH C1 DOMAIN PROTEIN"/>
    <property type="match status" value="1"/>
</dbReference>
<evidence type="ECO:0000313" key="3">
    <source>
        <dbReference type="EMBL" id="GAU17821.1"/>
    </source>
</evidence>
<keyword evidence="4" id="KW-1185">Reference proteome</keyword>
<feature type="domain" description="DC1" evidence="2">
    <location>
        <begin position="6"/>
        <end position="52"/>
    </location>
</feature>
<gene>
    <name evidence="3" type="ORF">TSUD_172100</name>
</gene>
<evidence type="ECO:0000259" key="2">
    <source>
        <dbReference type="Pfam" id="PF03107"/>
    </source>
</evidence>
<reference evidence="4" key="1">
    <citation type="journal article" date="2017" name="Front. Plant Sci.">
        <title>Climate Clever Clovers: New Paradigm to Reduce the Environmental Footprint of Ruminants by Breeding Low Methanogenic Forages Utilizing Haplotype Variation.</title>
        <authorList>
            <person name="Kaur P."/>
            <person name="Appels R."/>
            <person name="Bayer P.E."/>
            <person name="Keeble-Gagnere G."/>
            <person name="Wang J."/>
            <person name="Hirakawa H."/>
            <person name="Shirasawa K."/>
            <person name="Vercoe P."/>
            <person name="Stefanova K."/>
            <person name="Durmic Z."/>
            <person name="Nichols P."/>
            <person name="Revell C."/>
            <person name="Isobe S.N."/>
            <person name="Edwards D."/>
            <person name="Erskine W."/>
        </authorList>
    </citation>
    <scope>NUCLEOTIDE SEQUENCE [LARGE SCALE GENOMIC DNA]</scope>
    <source>
        <strain evidence="4">cv. Daliak</strain>
    </source>
</reference>
<proteinExistence type="predicted"/>
<sequence>MLTIDHQHTLQLNNSATPSIFTCNHCKELGNSERSFICENRNCNHIIHIECALADEHAVHPFFKNSHFKLCENASDGGFCDACGKDLLGYFYWCSKTNYALHPCCLKLEDTISSDGKVIMTLCNHVPSDCAICRQKHVVRNQFQGWSYILHSEGNPCCHVSCFTNLILHIDDKNEETSSKRGMRSVMKFTGKLALGIFQAGIGDLSSIFTIGEAIVSAISSD</sequence>
<protein>
    <recommendedName>
        <fullName evidence="2">DC1 domain-containing protein</fullName>
    </recommendedName>
</protein>